<comment type="caution">
    <text evidence="2">The sequence shown here is derived from an EMBL/GenBank/DDBJ whole genome shotgun (WGS) entry which is preliminary data.</text>
</comment>
<dbReference type="InterPro" id="IPR036663">
    <property type="entry name" value="Fumarylacetoacetase_C_sf"/>
</dbReference>
<dbReference type="EMBL" id="DSYZ01000051">
    <property type="protein sequence ID" value="HGT82515.1"/>
    <property type="molecule type" value="Genomic_DNA"/>
</dbReference>
<dbReference type="Pfam" id="PF01557">
    <property type="entry name" value="FAA_hydrolase"/>
    <property type="match status" value="1"/>
</dbReference>
<dbReference type="PANTHER" id="PTHR43211:SF1">
    <property type="entry name" value="BLL6422 PROTEIN"/>
    <property type="match status" value="1"/>
</dbReference>
<dbReference type="PANTHER" id="PTHR43211">
    <property type="entry name" value="FUMARYLACETOACETATE HYDROLASE"/>
    <property type="match status" value="1"/>
</dbReference>
<keyword evidence="2" id="KW-0378">Hydrolase</keyword>
<dbReference type="SUPFAM" id="SSF56529">
    <property type="entry name" value="FAH"/>
    <property type="match status" value="1"/>
</dbReference>
<reference evidence="2" key="1">
    <citation type="journal article" date="2020" name="mSystems">
        <title>Genome- and Community-Level Interaction Insights into Carbon Utilization and Element Cycling Functions of Hydrothermarchaeota in Hydrothermal Sediment.</title>
        <authorList>
            <person name="Zhou Z."/>
            <person name="Liu Y."/>
            <person name="Xu W."/>
            <person name="Pan J."/>
            <person name="Luo Z.H."/>
            <person name="Li M."/>
        </authorList>
    </citation>
    <scope>NUCLEOTIDE SEQUENCE [LARGE SCALE GENOMIC DNA]</scope>
    <source>
        <strain evidence="2">SpSt-587</strain>
    </source>
</reference>
<accession>A0A7J3M2B8</accession>
<dbReference type="InterPro" id="IPR011234">
    <property type="entry name" value="Fumarylacetoacetase-like_C"/>
</dbReference>
<sequence>MKLATFEIGNEERIGFVAFDKIVDLTLAYASYLKDAKGETRPLKTAKALIPPNMLEFLDKGDLAMSEARKAYEFVLEKIEKGKELRISGKRVVYELSKVRLKAPIPVPRLMVDFSTFEEHVKMSFEKLGLKVPDEWYQMPVGYKMNPFSVIGHGEDVLWPSYSQILDYELEFAICIGKKAKNVPKEKAMDYVFGYTIANDMSARDTEFIELRAMPLGPLKSKDFDTATPMGPWIVTKDEIKDPHNLKMFARVNGETWSEANTKDMYWKIPDLISHLSMDQTLYPGTFLLSGTPGKGCGLHLGRFLSPGDVLELEIEGIGVLKNRIVKP</sequence>
<feature type="domain" description="Fumarylacetoacetase-like C-terminal" evidence="1">
    <location>
        <begin position="113"/>
        <end position="326"/>
    </location>
</feature>
<organism evidence="2">
    <name type="scientific">Archaeoglobus fulgidus</name>
    <dbReference type="NCBI Taxonomy" id="2234"/>
    <lineage>
        <taxon>Archaea</taxon>
        <taxon>Methanobacteriati</taxon>
        <taxon>Methanobacteriota</taxon>
        <taxon>Archaeoglobi</taxon>
        <taxon>Archaeoglobales</taxon>
        <taxon>Archaeoglobaceae</taxon>
        <taxon>Archaeoglobus</taxon>
    </lineage>
</organism>
<dbReference type="GO" id="GO:0016787">
    <property type="term" value="F:hydrolase activity"/>
    <property type="evidence" value="ECO:0007669"/>
    <property type="project" value="UniProtKB-KW"/>
</dbReference>
<gene>
    <name evidence="2" type="ORF">ENT52_02150</name>
</gene>
<evidence type="ECO:0000259" key="1">
    <source>
        <dbReference type="Pfam" id="PF01557"/>
    </source>
</evidence>
<proteinExistence type="predicted"/>
<evidence type="ECO:0000313" key="2">
    <source>
        <dbReference type="EMBL" id="HGT82515.1"/>
    </source>
</evidence>
<dbReference type="AlphaFoldDB" id="A0A7J3M2B8"/>
<name>A0A7J3M2B8_ARCFL</name>
<protein>
    <submittedName>
        <fullName evidence="2">FAA hydrolase family protein</fullName>
    </submittedName>
</protein>
<dbReference type="Gene3D" id="3.90.850.10">
    <property type="entry name" value="Fumarylacetoacetase-like, C-terminal domain"/>
    <property type="match status" value="1"/>
</dbReference>